<reference evidence="2 3" key="1">
    <citation type="submission" date="2014-10" db="EMBL/GenBank/DDBJ databases">
        <title>Draft genome sequence of Actinoplanes utahensis NRRL 12052.</title>
        <authorList>
            <person name="Velasco-Bucheli B."/>
            <person name="del Cerro C."/>
            <person name="Hormigo D."/>
            <person name="Garcia J.L."/>
            <person name="Acebal C."/>
            <person name="Arroyo M."/>
            <person name="de la Mata I."/>
        </authorList>
    </citation>
    <scope>NUCLEOTIDE SEQUENCE [LARGE SCALE GENOMIC DNA]</scope>
    <source>
        <strain evidence="2 3">NRRL 12052</strain>
    </source>
</reference>
<name>A0A0A6X857_ACTUT</name>
<dbReference type="STRING" id="1869.MB27_17865"/>
<sequence>MSAAGRGALGTAGVSAGRAFSRIQLFCAGPAVKPPGLPAESPWPEPSGRSERLAPGTRTGWSPNAENGVWPRPPSSGAVAPGVRVGRPLGLSFAGNPPWLSGPAGADGAWPPAGGKPADPNGEPPGVWPPGEAGGGNPAGSEPAAEPKDPGPPDELAACPKEAGPPDEPAGESKEAGAPDEPAAGPKEEEPPEGPAGEPKEAGAPDEPAVGLKEEEPPDGPKAAGEPEEPADEPAGGPKEPGASEEPAGGKAAAGVP</sequence>
<dbReference type="Proteomes" id="UP000054537">
    <property type="component" value="Unassembled WGS sequence"/>
</dbReference>
<dbReference type="AlphaFoldDB" id="A0A0A6X857"/>
<proteinExistence type="predicted"/>
<protein>
    <submittedName>
        <fullName evidence="2">Uncharacterized protein</fullName>
    </submittedName>
</protein>
<evidence type="ECO:0000313" key="3">
    <source>
        <dbReference type="Proteomes" id="UP000054537"/>
    </source>
</evidence>
<feature type="compositionally biased region" description="Low complexity" evidence="1">
    <location>
        <begin position="102"/>
        <end position="120"/>
    </location>
</feature>
<dbReference type="EMBL" id="JRTT01000019">
    <property type="protein sequence ID" value="KHD76282.1"/>
    <property type="molecule type" value="Genomic_DNA"/>
</dbReference>
<evidence type="ECO:0000313" key="2">
    <source>
        <dbReference type="EMBL" id="KHD76282.1"/>
    </source>
</evidence>
<evidence type="ECO:0000256" key="1">
    <source>
        <dbReference type="SAM" id="MobiDB-lite"/>
    </source>
</evidence>
<feature type="compositionally biased region" description="Low complexity" evidence="1">
    <location>
        <begin position="233"/>
        <end position="257"/>
    </location>
</feature>
<feature type="region of interest" description="Disordered" evidence="1">
    <location>
        <begin position="30"/>
        <end position="257"/>
    </location>
</feature>
<gene>
    <name evidence="2" type="ORF">MB27_17865</name>
</gene>
<keyword evidence="3" id="KW-1185">Reference proteome</keyword>
<comment type="caution">
    <text evidence="2">The sequence shown here is derived from an EMBL/GenBank/DDBJ whole genome shotgun (WGS) entry which is preliminary data.</text>
</comment>
<organism evidence="2 3">
    <name type="scientific">Actinoplanes utahensis</name>
    <dbReference type="NCBI Taxonomy" id="1869"/>
    <lineage>
        <taxon>Bacteria</taxon>
        <taxon>Bacillati</taxon>
        <taxon>Actinomycetota</taxon>
        <taxon>Actinomycetes</taxon>
        <taxon>Micromonosporales</taxon>
        <taxon>Micromonosporaceae</taxon>
        <taxon>Actinoplanes</taxon>
    </lineage>
</organism>
<accession>A0A0A6X857</accession>
<feature type="compositionally biased region" description="Pro residues" evidence="1">
    <location>
        <begin position="32"/>
        <end position="45"/>
    </location>
</feature>